<sequence length="171" mass="18704">MLDARNHQGKFGADYVRALASGAGLLWAEDDVDLDGIDLCIKMPGRTPRGFSPRIDVQIKTVSTAVPRHGMIDFDGLDQAQFNKLAGDDFVVPRYLFVVHVPPKADRYTDLSPAGLLLRHIGYHHSLRDRVPFPAPDRRSRTRVKIPLGNVLTTASLRALIADGAPAPAST</sequence>
<reference evidence="2 3" key="1">
    <citation type="submission" date="2018-03" db="EMBL/GenBank/DDBJ databases">
        <title>Genomic Encyclopedia of Archaeal and Bacterial Type Strains, Phase II (KMG-II): from individual species to whole genera.</title>
        <authorList>
            <person name="Goeker M."/>
        </authorList>
    </citation>
    <scope>NUCLEOTIDE SEQUENCE [LARGE SCALE GENOMIC DNA]</scope>
    <source>
        <strain evidence="2 3">DSM 44720</strain>
    </source>
</reference>
<comment type="caution">
    <text evidence="2">The sequence shown here is derived from an EMBL/GenBank/DDBJ whole genome shotgun (WGS) entry which is preliminary data.</text>
</comment>
<gene>
    <name evidence="2" type="ORF">CLV43_102212</name>
</gene>
<evidence type="ECO:0000313" key="2">
    <source>
        <dbReference type="EMBL" id="PRY44647.1"/>
    </source>
</evidence>
<name>A0A2T0TG40_9PSEU</name>
<dbReference type="InterPro" id="IPR025375">
    <property type="entry name" value="DUF4365"/>
</dbReference>
<feature type="domain" description="DUF4365" evidence="1">
    <location>
        <begin position="10"/>
        <end position="161"/>
    </location>
</feature>
<dbReference type="Proteomes" id="UP000239494">
    <property type="component" value="Unassembled WGS sequence"/>
</dbReference>
<dbReference type="OrthoDB" id="4217735at2"/>
<dbReference type="RefSeq" id="WP_106186253.1">
    <property type="nucleotide sequence ID" value="NZ_PVTF01000002.1"/>
</dbReference>
<evidence type="ECO:0000313" key="3">
    <source>
        <dbReference type="Proteomes" id="UP000239494"/>
    </source>
</evidence>
<proteinExistence type="predicted"/>
<dbReference type="AlphaFoldDB" id="A0A2T0TG40"/>
<protein>
    <submittedName>
        <fullName evidence="2">Uncharacterized protein DUF4365</fullName>
    </submittedName>
</protein>
<organism evidence="2 3">
    <name type="scientific">Umezawaea tangerina</name>
    <dbReference type="NCBI Taxonomy" id="84725"/>
    <lineage>
        <taxon>Bacteria</taxon>
        <taxon>Bacillati</taxon>
        <taxon>Actinomycetota</taxon>
        <taxon>Actinomycetes</taxon>
        <taxon>Pseudonocardiales</taxon>
        <taxon>Pseudonocardiaceae</taxon>
        <taxon>Umezawaea</taxon>
    </lineage>
</organism>
<accession>A0A2T0TG40</accession>
<keyword evidence="3" id="KW-1185">Reference proteome</keyword>
<dbReference type="Pfam" id="PF14280">
    <property type="entry name" value="DUF4365"/>
    <property type="match status" value="1"/>
</dbReference>
<evidence type="ECO:0000259" key="1">
    <source>
        <dbReference type="Pfam" id="PF14280"/>
    </source>
</evidence>
<dbReference type="EMBL" id="PVTF01000002">
    <property type="protein sequence ID" value="PRY44647.1"/>
    <property type="molecule type" value="Genomic_DNA"/>
</dbReference>